<reference evidence="1 2" key="1">
    <citation type="submission" date="2024-04" db="EMBL/GenBank/DDBJ databases">
        <title>WGS of bacteria from Torrens River.</title>
        <authorList>
            <person name="Wyrsch E.R."/>
            <person name="Drigo B."/>
        </authorList>
    </citation>
    <scope>NUCLEOTIDE SEQUENCE [LARGE SCALE GENOMIC DNA]</scope>
    <source>
        <strain evidence="1 2">TWI391</strain>
    </source>
</reference>
<gene>
    <name evidence="1" type="ORF">ABE541_11610</name>
</gene>
<feature type="non-terminal residue" evidence="1">
    <location>
        <position position="1"/>
    </location>
</feature>
<sequence length="115" mass="12993">NREVKPARADGIAVTGGRVGRCLFLYRSLCYTAEAFLCLYLFYGESIAIPVLSVTSAGPSCSSFNLFSFYILFLSDKHNGNFCFYAIHTHAYNPISFRIHNYYLLIAPHSGIRFF</sequence>
<dbReference type="EMBL" id="JBDJNQ010000005">
    <property type="protein sequence ID" value="MEN5377913.1"/>
    <property type="molecule type" value="Genomic_DNA"/>
</dbReference>
<accession>A0ABV0BV78</accession>
<organism evidence="1 2">
    <name type="scientific">Sphingobacterium kitahiroshimense</name>
    <dbReference type="NCBI Taxonomy" id="470446"/>
    <lineage>
        <taxon>Bacteria</taxon>
        <taxon>Pseudomonadati</taxon>
        <taxon>Bacteroidota</taxon>
        <taxon>Sphingobacteriia</taxon>
        <taxon>Sphingobacteriales</taxon>
        <taxon>Sphingobacteriaceae</taxon>
        <taxon>Sphingobacterium</taxon>
    </lineage>
</organism>
<keyword evidence="2" id="KW-1185">Reference proteome</keyword>
<name>A0ABV0BV78_9SPHI</name>
<evidence type="ECO:0000313" key="1">
    <source>
        <dbReference type="EMBL" id="MEN5377913.1"/>
    </source>
</evidence>
<dbReference type="RefSeq" id="WP_346581329.1">
    <property type="nucleotide sequence ID" value="NZ_JBDJLH010000014.1"/>
</dbReference>
<evidence type="ECO:0000313" key="2">
    <source>
        <dbReference type="Proteomes" id="UP001409291"/>
    </source>
</evidence>
<dbReference type="Proteomes" id="UP001409291">
    <property type="component" value="Unassembled WGS sequence"/>
</dbReference>
<comment type="caution">
    <text evidence="1">The sequence shown here is derived from an EMBL/GenBank/DDBJ whole genome shotgun (WGS) entry which is preliminary data.</text>
</comment>
<protein>
    <submittedName>
        <fullName evidence="1">Uncharacterized protein</fullName>
    </submittedName>
</protein>
<proteinExistence type="predicted"/>